<evidence type="ECO:0000313" key="7">
    <source>
        <dbReference type="Proteomes" id="UP001596297"/>
    </source>
</evidence>
<evidence type="ECO:0000256" key="1">
    <source>
        <dbReference type="ARBA" id="ARBA00005417"/>
    </source>
</evidence>
<name>A0ABW1YDF3_9DEIO</name>
<dbReference type="InterPro" id="IPR050086">
    <property type="entry name" value="MetN_ABC_transporter-like"/>
</dbReference>
<comment type="caution">
    <text evidence="6">The sequence shown here is derived from an EMBL/GenBank/DDBJ whole genome shotgun (WGS) entry which is preliminary data.</text>
</comment>
<dbReference type="EMBL" id="JBHSWD010000001">
    <property type="protein sequence ID" value="MFC6592299.1"/>
    <property type="molecule type" value="Genomic_DNA"/>
</dbReference>
<sequence>MTEAVISVQQLDKWFGKHHVLRKVNLDVLPGQKVVIVGPSGSGKSTLIRCINGLEAFQGGEITVNGQRLTQTRDLAAVRREVGMVFQGFHLFPHMTVLENVMLAPVKLRKLPQAQAQQRAQGLLERVGIAEQAHKHPAQLSGGQQQRVAIARALAMEPQVMLFDEPTSALDPEVVGEVLDVMRNLASGGMTMIVVTHEMGFAREVADRVVFMDRGELLEDLPPAEFLGHPAWKERRTSCGACCTTKAFSPSSSPGLFPVLCSGKAGFQIQPGAAGTRLRCCSPAAYPV</sequence>
<accession>A0ABW1YDF3</accession>
<keyword evidence="3" id="KW-0547">Nucleotide-binding</keyword>
<evidence type="ECO:0000256" key="2">
    <source>
        <dbReference type="ARBA" id="ARBA00022448"/>
    </source>
</evidence>
<organism evidence="6 7">
    <name type="scientific">Deinococcus lacus</name>
    <dbReference type="NCBI Taxonomy" id="392561"/>
    <lineage>
        <taxon>Bacteria</taxon>
        <taxon>Thermotogati</taxon>
        <taxon>Deinococcota</taxon>
        <taxon>Deinococci</taxon>
        <taxon>Deinococcales</taxon>
        <taxon>Deinococcaceae</taxon>
        <taxon>Deinococcus</taxon>
    </lineage>
</organism>
<dbReference type="PIRSF" id="PIRSF039085">
    <property type="entry name" value="ABC_ATPase_HisP"/>
    <property type="match status" value="1"/>
</dbReference>
<reference evidence="7" key="1">
    <citation type="journal article" date="2019" name="Int. J. Syst. Evol. Microbiol.">
        <title>The Global Catalogue of Microorganisms (GCM) 10K type strain sequencing project: providing services to taxonomists for standard genome sequencing and annotation.</title>
        <authorList>
            <consortium name="The Broad Institute Genomics Platform"/>
            <consortium name="The Broad Institute Genome Sequencing Center for Infectious Disease"/>
            <person name="Wu L."/>
            <person name="Ma J."/>
        </authorList>
    </citation>
    <scope>NUCLEOTIDE SEQUENCE [LARGE SCALE GENOMIC DNA]</scope>
    <source>
        <strain evidence="7">CGMCC 1.15772</strain>
    </source>
</reference>
<dbReference type="SUPFAM" id="SSF52540">
    <property type="entry name" value="P-loop containing nucleoside triphosphate hydrolases"/>
    <property type="match status" value="1"/>
</dbReference>
<proteinExistence type="inferred from homology"/>
<keyword evidence="7" id="KW-1185">Reference proteome</keyword>
<dbReference type="InterPro" id="IPR030679">
    <property type="entry name" value="ABC_ATPase_HisP-typ"/>
</dbReference>
<comment type="similarity">
    <text evidence="1">Belongs to the ABC transporter superfamily.</text>
</comment>
<dbReference type="Gene3D" id="3.40.50.300">
    <property type="entry name" value="P-loop containing nucleotide triphosphate hydrolases"/>
    <property type="match status" value="1"/>
</dbReference>
<evidence type="ECO:0000256" key="4">
    <source>
        <dbReference type="ARBA" id="ARBA00022840"/>
    </source>
</evidence>
<dbReference type="RefSeq" id="WP_380083318.1">
    <property type="nucleotide sequence ID" value="NZ_JBHSWD010000001.1"/>
</dbReference>
<keyword evidence="4 6" id="KW-0067">ATP-binding</keyword>
<dbReference type="CDD" id="cd03262">
    <property type="entry name" value="ABC_HisP_GlnQ"/>
    <property type="match status" value="1"/>
</dbReference>
<gene>
    <name evidence="6" type="ORF">ACFP81_10035</name>
</gene>
<dbReference type="Proteomes" id="UP001596297">
    <property type="component" value="Unassembled WGS sequence"/>
</dbReference>
<dbReference type="PANTHER" id="PTHR43166">
    <property type="entry name" value="AMINO ACID IMPORT ATP-BINDING PROTEIN"/>
    <property type="match status" value="1"/>
</dbReference>
<dbReference type="Pfam" id="PF00005">
    <property type="entry name" value="ABC_tran"/>
    <property type="match status" value="1"/>
</dbReference>
<dbReference type="InterPro" id="IPR003593">
    <property type="entry name" value="AAA+_ATPase"/>
</dbReference>
<dbReference type="SMART" id="SM00382">
    <property type="entry name" value="AAA"/>
    <property type="match status" value="1"/>
</dbReference>
<dbReference type="GO" id="GO:0005524">
    <property type="term" value="F:ATP binding"/>
    <property type="evidence" value="ECO:0007669"/>
    <property type="project" value="UniProtKB-KW"/>
</dbReference>
<dbReference type="InterPro" id="IPR003439">
    <property type="entry name" value="ABC_transporter-like_ATP-bd"/>
</dbReference>
<dbReference type="PROSITE" id="PS50893">
    <property type="entry name" value="ABC_TRANSPORTER_2"/>
    <property type="match status" value="1"/>
</dbReference>
<dbReference type="InterPro" id="IPR017871">
    <property type="entry name" value="ABC_transporter-like_CS"/>
</dbReference>
<protein>
    <submittedName>
        <fullName evidence="6">Amino acid ABC transporter ATP-binding protein</fullName>
    </submittedName>
</protein>
<dbReference type="PROSITE" id="PS00211">
    <property type="entry name" value="ABC_TRANSPORTER_1"/>
    <property type="match status" value="1"/>
</dbReference>
<feature type="domain" description="ABC transporter" evidence="5">
    <location>
        <begin position="6"/>
        <end position="239"/>
    </location>
</feature>
<evidence type="ECO:0000256" key="3">
    <source>
        <dbReference type="ARBA" id="ARBA00022741"/>
    </source>
</evidence>
<evidence type="ECO:0000313" key="6">
    <source>
        <dbReference type="EMBL" id="MFC6592299.1"/>
    </source>
</evidence>
<evidence type="ECO:0000259" key="5">
    <source>
        <dbReference type="PROSITE" id="PS50893"/>
    </source>
</evidence>
<dbReference type="InterPro" id="IPR027417">
    <property type="entry name" value="P-loop_NTPase"/>
</dbReference>
<dbReference type="PANTHER" id="PTHR43166:SF4">
    <property type="entry name" value="PHOSPHONATES IMPORT ATP-BINDING PROTEIN PHNC"/>
    <property type="match status" value="1"/>
</dbReference>
<keyword evidence="2" id="KW-0813">Transport</keyword>